<sequence>MSRPLSKLFLSMQTMVPLIFLLDCVIIPALLADSSSLPPPPEAGTDNPPPLPSPAHGGAPAAAPRAAVRSPPAYIYTPEINSSDGKRKGSSRGGLSSGQKAAIAVALVCGTCLVIFRCVVSCKKRKGNK</sequence>
<organism evidence="1 2">
    <name type="scientific">Camellia lanceoleosa</name>
    <dbReference type="NCBI Taxonomy" id="1840588"/>
    <lineage>
        <taxon>Eukaryota</taxon>
        <taxon>Viridiplantae</taxon>
        <taxon>Streptophyta</taxon>
        <taxon>Embryophyta</taxon>
        <taxon>Tracheophyta</taxon>
        <taxon>Spermatophyta</taxon>
        <taxon>Magnoliopsida</taxon>
        <taxon>eudicotyledons</taxon>
        <taxon>Gunneridae</taxon>
        <taxon>Pentapetalae</taxon>
        <taxon>asterids</taxon>
        <taxon>Ericales</taxon>
        <taxon>Theaceae</taxon>
        <taxon>Camellia</taxon>
    </lineage>
</organism>
<name>A0ACC0GCX5_9ERIC</name>
<reference evidence="1 2" key="1">
    <citation type="journal article" date="2022" name="Plant J.">
        <title>Chromosome-level genome of Camellia lanceoleosa provides a valuable resource for understanding genome evolution and self-incompatibility.</title>
        <authorList>
            <person name="Gong W."/>
            <person name="Xiao S."/>
            <person name="Wang L."/>
            <person name="Liao Z."/>
            <person name="Chang Y."/>
            <person name="Mo W."/>
            <person name="Hu G."/>
            <person name="Li W."/>
            <person name="Zhao G."/>
            <person name="Zhu H."/>
            <person name="Hu X."/>
            <person name="Ji K."/>
            <person name="Xiang X."/>
            <person name="Song Q."/>
            <person name="Yuan D."/>
            <person name="Jin S."/>
            <person name="Zhang L."/>
        </authorList>
    </citation>
    <scope>NUCLEOTIDE SEQUENCE [LARGE SCALE GENOMIC DNA]</scope>
    <source>
        <strain evidence="1">SQ_2022a</strain>
    </source>
</reference>
<accession>A0ACC0GCX5</accession>
<keyword evidence="2" id="KW-1185">Reference proteome</keyword>
<protein>
    <submittedName>
        <fullName evidence="1">Uncharacterized protein</fullName>
    </submittedName>
</protein>
<dbReference type="EMBL" id="CM045767">
    <property type="protein sequence ID" value="KAI7997491.1"/>
    <property type="molecule type" value="Genomic_DNA"/>
</dbReference>
<proteinExistence type="predicted"/>
<gene>
    <name evidence="1" type="ORF">LOK49_LG10G01718</name>
</gene>
<evidence type="ECO:0000313" key="2">
    <source>
        <dbReference type="Proteomes" id="UP001060215"/>
    </source>
</evidence>
<comment type="caution">
    <text evidence="1">The sequence shown here is derived from an EMBL/GenBank/DDBJ whole genome shotgun (WGS) entry which is preliminary data.</text>
</comment>
<dbReference type="Proteomes" id="UP001060215">
    <property type="component" value="Chromosome 10"/>
</dbReference>
<evidence type="ECO:0000313" key="1">
    <source>
        <dbReference type="EMBL" id="KAI7997491.1"/>
    </source>
</evidence>